<organism evidence="1 2">
    <name type="scientific">Steinernema glaseri</name>
    <dbReference type="NCBI Taxonomy" id="37863"/>
    <lineage>
        <taxon>Eukaryota</taxon>
        <taxon>Metazoa</taxon>
        <taxon>Ecdysozoa</taxon>
        <taxon>Nematoda</taxon>
        <taxon>Chromadorea</taxon>
        <taxon>Rhabditida</taxon>
        <taxon>Tylenchina</taxon>
        <taxon>Panagrolaimomorpha</taxon>
        <taxon>Strongyloidoidea</taxon>
        <taxon>Steinernematidae</taxon>
        <taxon>Steinernema</taxon>
    </lineage>
</organism>
<proteinExistence type="predicted"/>
<evidence type="ECO:0000313" key="2">
    <source>
        <dbReference type="WBParaSite" id="L893_g3295.t1"/>
    </source>
</evidence>
<accession>A0A1I8A4J1</accession>
<reference evidence="2" key="1">
    <citation type="submission" date="2016-11" db="UniProtKB">
        <authorList>
            <consortium name="WormBaseParasite"/>
        </authorList>
    </citation>
    <scope>IDENTIFICATION</scope>
</reference>
<dbReference type="AlphaFoldDB" id="A0A1I8A4J1"/>
<dbReference type="Proteomes" id="UP000095287">
    <property type="component" value="Unplaced"/>
</dbReference>
<name>A0A1I8A4J1_9BILA</name>
<evidence type="ECO:0000313" key="1">
    <source>
        <dbReference type="Proteomes" id="UP000095287"/>
    </source>
</evidence>
<keyword evidence="1" id="KW-1185">Reference proteome</keyword>
<sequence length="103" mass="11608">MRIDLRGTLRSEELPPKVLPAAEPNEERRVSRVVIGTTHVELNATLIQACPRLTFLKDAGTRSRTRTLDVQTVERPRPFGITDKTLCHRPLLLTSPKLVLNKS</sequence>
<dbReference type="WBParaSite" id="L893_g3295.t1">
    <property type="protein sequence ID" value="L893_g3295.t1"/>
    <property type="gene ID" value="L893_g3295"/>
</dbReference>
<protein>
    <submittedName>
        <fullName evidence="2">Uncharacterized protein</fullName>
    </submittedName>
</protein>